<gene>
    <name evidence="1" type="ORF">SPSYN_02435</name>
</gene>
<dbReference type="OrthoDB" id="1806598at2"/>
<reference evidence="1" key="1">
    <citation type="submission" date="2016-02" db="EMBL/GenBank/DDBJ databases">
        <title>Draft Genome Sequence of Sporotomaculum syntrophicum Strain FB, a Syntrophic Benzoate Degrader.</title>
        <authorList>
            <person name="Nobu M.K."/>
            <person name="Narihiro T."/>
            <person name="Qiu Y.-L."/>
            <person name="Ohashi A."/>
            <person name="Liu W.-T."/>
            <person name="Yuji S."/>
        </authorList>
    </citation>
    <scope>NUCLEOTIDE SEQUENCE</scope>
    <source>
        <strain evidence="1">FB</strain>
    </source>
</reference>
<dbReference type="RefSeq" id="WP_161822714.1">
    <property type="nucleotide sequence ID" value="NZ_LSRS01000005.1"/>
</dbReference>
<dbReference type="EMBL" id="LSRS01000005">
    <property type="protein sequence ID" value="KAF1084657.1"/>
    <property type="molecule type" value="Genomic_DNA"/>
</dbReference>
<comment type="caution">
    <text evidence="1">The sequence shown here is derived from an EMBL/GenBank/DDBJ whole genome shotgun (WGS) entry which is preliminary data.</text>
</comment>
<keyword evidence="2" id="KW-1185">Reference proteome</keyword>
<dbReference type="AlphaFoldDB" id="A0A9D3AX57"/>
<dbReference type="SUPFAM" id="SSF54427">
    <property type="entry name" value="NTF2-like"/>
    <property type="match status" value="1"/>
</dbReference>
<accession>A0A9D3AX57</accession>
<evidence type="ECO:0000313" key="1">
    <source>
        <dbReference type="EMBL" id="KAF1084657.1"/>
    </source>
</evidence>
<protein>
    <submittedName>
        <fullName evidence="1">Uncharacterized protein</fullName>
    </submittedName>
</protein>
<evidence type="ECO:0000313" key="2">
    <source>
        <dbReference type="Proteomes" id="UP000798488"/>
    </source>
</evidence>
<dbReference type="InterPro" id="IPR032710">
    <property type="entry name" value="NTF2-like_dom_sf"/>
</dbReference>
<proteinExistence type="predicted"/>
<dbReference type="Proteomes" id="UP000798488">
    <property type="component" value="Unassembled WGS sequence"/>
</dbReference>
<sequence length="162" mass="18862">MFIKTIISLILSIFLILYCSNVHGAINQHTISMSVEQASIVQLIEQALTYEWWSEEKDYQVDLGKFYESPALEIVTDAIKQYRETDTDWYSLTFIKNCHIVYNNGNIAIVEASVIETDVTKETQTGKGVFTLHKTSEGWRIREMHYDWYTHHNHLLQEVTAL</sequence>
<organism evidence="1 2">
    <name type="scientific">Sporotomaculum syntrophicum</name>
    <dbReference type="NCBI Taxonomy" id="182264"/>
    <lineage>
        <taxon>Bacteria</taxon>
        <taxon>Bacillati</taxon>
        <taxon>Bacillota</taxon>
        <taxon>Clostridia</taxon>
        <taxon>Eubacteriales</taxon>
        <taxon>Desulfallaceae</taxon>
        <taxon>Sporotomaculum</taxon>
    </lineage>
</organism>
<name>A0A9D3AX57_9FIRM</name>